<dbReference type="SMART" id="SM00382">
    <property type="entry name" value="AAA"/>
    <property type="match status" value="2"/>
</dbReference>
<feature type="domain" description="ABC transporter" evidence="8">
    <location>
        <begin position="11"/>
        <end position="246"/>
    </location>
</feature>
<feature type="transmembrane region" description="Helical" evidence="7">
    <location>
        <begin position="716"/>
        <end position="739"/>
    </location>
</feature>
<dbReference type="InterPro" id="IPR003593">
    <property type="entry name" value="AAA+_ATPase"/>
</dbReference>
<dbReference type="Gene3D" id="3.40.1710.10">
    <property type="entry name" value="abc type-2 transporter like domain"/>
    <property type="match status" value="1"/>
</dbReference>
<dbReference type="GO" id="GO:0016887">
    <property type="term" value="F:ATP hydrolysis activity"/>
    <property type="evidence" value="ECO:0007669"/>
    <property type="project" value="InterPro"/>
</dbReference>
<sequence>MSPSLPTTPVARLEGVSLHFGATAALREIALAIPPRCMVGLIGPDGVGKSSLLSLIAGARAIEQGQVMVLGGDMADARHRRDVCPKIAWMPQGLGKNLYHTLSVYENVDFFARLFGHDKAEREQRISELLHSTGLAPFRDRPAGKLSGGMKQKLGLCCALIHDPELLILDEPTTGVDPLSRAQFWELIDTIRARQSNMSVLVATAYMEEAERFDWLVAMNAGVVMATGSAHDLREQTGSQTLEQAFIALLPPEQRQAHKPVVIPPRDPGDDGIAIEARGLTMRFGQFVAVDHVNFRIPRGEIFGFLGSNGCGKSTTMKMLTGLLPASEGEAWLFGQPVDPKDIDTRRRVGFMSQAFSLYSELTVRQNLELHARLFHIPDAEIPARVAEVSQRFMLTDVEAALPESLPLGIRQRLSLAVAVIHRPEMLILDEPTSGVDPVARDMFWQMMVDLSRRDKVTIFISTHFMNEAERCDRISLMHAGKVLASDTPQALVAQRGAASLEEAFIAWLRDASTSAQPEQETPPLPVEHHHLPPRAGFSLRRLFSYSRREALELRRDPVRSTLALLGTVILMFIMGYGISMDVENLRFAVLDRDQTVSSQAWTLNLAGSRYFIERRPLGSYDELDKRMRDGELAVAVEIPPGFGRDIARGTPVQIGVWVDGAMPNRAESVRGYVQAMHLGWLQEMAARQPDAGNGGGLMTIETRYRYNPDVKSLPAIVPAVIPLLLMMIPAMLSALSVVREKELGSIINLYVTPTTRSEFLLGKQLPYIALGMFNFLLLCALSVFVFGVAHKGSFLTLTLAALLYVTIATGLGLLISTFMKSQIAAIFGTAIITLIPATQFSGMIDPVASLEGLGRWIGQIYPTSHFLTIARGTFSKALNLFDLWPSFIPLLIAVPAVLGLSVLLLKKQED</sequence>
<dbReference type="GO" id="GO:0005524">
    <property type="term" value="F:ATP binding"/>
    <property type="evidence" value="ECO:0007669"/>
    <property type="project" value="UniProtKB-KW"/>
</dbReference>
<dbReference type="InterPro" id="IPR047651">
    <property type="entry name" value="ABC2_perm_RbbA"/>
</dbReference>
<evidence type="ECO:0000313" key="10">
    <source>
        <dbReference type="EMBL" id="ALR76300.1"/>
    </source>
</evidence>
<evidence type="ECO:0000313" key="11">
    <source>
        <dbReference type="Proteomes" id="UP000069162"/>
    </source>
</evidence>
<feature type="domain" description="ABC transporter" evidence="8">
    <location>
        <begin position="275"/>
        <end position="505"/>
    </location>
</feature>
<keyword evidence="4 10" id="KW-0067">ATP-binding</keyword>
<gene>
    <name evidence="10" type="ORF">AO703_08310</name>
</gene>
<dbReference type="OrthoDB" id="9805029at2"/>
<dbReference type="PROSITE" id="PS50893">
    <property type="entry name" value="ABC_TRANSPORTER_2"/>
    <property type="match status" value="2"/>
</dbReference>
<keyword evidence="6 7" id="KW-0472">Membrane</keyword>
<evidence type="ECO:0000256" key="3">
    <source>
        <dbReference type="ARBA" id="ARBA00022741"/>
    </source>
</evidence>
<keyword evidence="5 7" id="KW-1133">Transmembrane helix</keyword>
<keyword evidence="3" id="KW-0547">Nucleotide-binding</keyword>
<feature type="transmembrane region" description="Helical" evidence="7">
    <location>
        <begin position="795"/>
        <end position="817"/>
    </location>
</feature>
<dbReference type="PANTHER" id="PTHR43038">
    <property type="entry name" value="ATP-BINDING CASSETTE, SUB-FAMILY H, MEMBER 1"/>
    <property type="match status" value="1"/>
</dbReference>
<organism evidence="10 11">
    <name type="scientific">[Enterobacter] lignolyticus</name>
    <dbReference type="NCBI Taxonomy" id="1334193"/>
    <lineage>
        <taxon>Bacteria</taxon>
        <taxon>Pseudomonadati</taxon>
        <taxon>Pseudomonadota</taxon>
        <taxon>Gammaproteobacteria</taxon>
        <taxon>Enterobacterales</taxon>
        <taxon>Enterobacteriaceae</taxon>
        <taxon>Pluralibacter</taxon>
    </lineage>
</organism>
<evidence type="ECO:0000256" key="5">
    <source>
        <dbReference type="ARBA" id="ARBA00022989"/>
    </source>
</evidence>
<feature type="domain" description="ABC transmembrane type-2" evidence="9">
    <location>
        <begin position="679"/>
        <end position="909"/>
    </location>
</feature>
<dbReference type="InterPro" id="IPR013525">
    <property type="entry name" value="ABC2_TM"/>
</dbReference>
<keyword evidence="2 7" id="KW-0812">Transmembrane</keyword>
<evidence type="ECO:0000256" key="4">
    <source>
        <dbReference type="ARBA" id="ARBA00022840"/>
    </source>
</evidence>
<evidence type="ECO:0000256" key="6">
    <source>
        <dbReference type="ARBA" id="ARBA00023136"/>
    </source>
</evidence>
<dbReference type="SUPFAM" id="SSF52540">
    <property type="entry name" value="P-loop containing nucleoside triphosphate hydrolases"/>
    <property type="match status" value="2"/>
</dbReference>
<dbReference type="InterPro" id="IPR017871">
    <property type="entry name" value="ABC_transporter-like_CS"/>
</dbReference>
<reference evidence="11" key="1">
    <citation type="submission" date="2015-10" db="EMBL/GenBank/DDBJ databases">
        <title>Complete Genome Sequencing of Klebsiella sp. strain G5.</title>
        <authorList>
            <person name="Chan K.-G."/>
            <person name="Chen J.-W."/>
        </authorList>
    </citation>
    <scope>NUCLEOTIDE SEQUENCE [LARGE SCALE GENOMIC DNA]</scope>
    <source>
        <strain evidence="11">G5</strain>
    </source>
</reference>
<evidence type="ECO:0000256" key="2">
    <source>
        <dbReference type="ARBA" id="ARBA00022692"/>
    </source>
</evidence>
<dbReference type="AlphaFoldDB" id="A0A806X3T6"/>
<dbReference type="Pfam" id="PF12698">
    <property type="entry name" value="ABC2_membrane_3"/>
    <property type="match status" value="1"/>
</dbReference>
<dbReference type="InterPro" id="IPR003439">
    <property type="entry name" value="ABC_transporter-like_ATP-bd"/>
</dbReference>
<dbReference type="NCBIfam" id="NF033858">
    <property type="entry name" value="ABC2_perm_RbbA"/>
    <property type="match status" value="1"/>
</dbReference>
<evidence type="ECO:0000259" key="9">
    <source>
        <dbReference type="PROSITE" id="PS51012"/>
    </source>
</evidence>
<evidence type="ECO:0000256" key="7">
    <source>
        <dbReference type="SAM" id="Phobius"/>
    </source>
</evidence>
<dbReference type="GO" id="GO:0016020">
    <property type="term" value="C:membrane"/>
    <property type="evidence" value="ECO:0007669"/>
    <property type="project" value="UniProtKB-SubCell"/>
</dbReference>
<feature type="transmembrane region" description="Helical" evidence="7">
    <location>
        <begin position="884"/>
        <end position="906"/>
    </location>
</feature>
<dbReference type="InterPro" id="IPR047817">
    <property type="entry name" value="ABC2_TM_bact-type"/>
</dbReference>
<dbReference type="KEGG" id="kle:AO703_08310"/>
<name>A0A806X3T6_9ENTR</name>
<protein>
    <submittedName>
        <fullName evidence="10">Multidrug ABC transporter ATP-binding protein</fullName>
    </submittedName>
</protein>
<dbReference type="EMBL" id="CP012871">
    <property type="protein sequence ID" value="ALR76300.1"/>
    <property type="molecule type" value="Genomic_DNA"/>
</dbReference>
<dbReference type="InterPro" id="IPR027417">
    <property type="entry name" value="P-loop_NTPase"/>
</dbReference>
<feature type="transmembrane region" description="Helical" evidence="7">
    <location>
        <begin position="766"/>
        <end position="789"/>
    </location>
</feature>
<feature type="transmembrane region" description="Helical" evidence="7">
    <location>
        <begin position="824"/>
        <end position="845"/>
    </location>
</feature>
<evidence type="ECO:0000256" key="1">
    <source>
        <dbReference type="ARBA" id="ARBA00004141"/>
    </source>
</evidence>
<dbReference type="PROSITE" id="PS51012">
    <property type="entry name" value="ABC_TM2"/>
    <property type="match status" value="1"/>
</dbReference>
<dbReference type="PROSITE" id="PS00211">
    <property type="entry name" value="ABC_TRANSPORTER_1"/>
    <property type="match status" value="1"/>
</dbReference>
<dbReference type="CDD" id="cd03230">
    <property type="entry name" value="ABC_DR_subfamily_A"/>
    <property type="match status" value="2"/>
</dbReference>
<dbReference type="PANTHER" id="PTHR43038:SF4">
    <property type="entry name" value="RIBOSOME-ASSOCIATED ATPASE"/>
    <property type="match status" value="1"/>
</dbReference>
<dbReference type="RefSeq" id="WP_062740847.1">
    <property type="nucleotide sequence ID" value="NZ_CP012871.1"/>
</dbReference>
<dbReference type="Proteomes" id="UP000069162">
    <property type="component" value="Chromosome"/>
</dbReference>
<dbReference type="Pfam" id="PF00005">
    <property type="entry name" value="ABC_tran"/>
    <property type="match status" value="2"/>
</dbReference>
<proteinExistence type="predicted"/>
<accession>A0A806X3T6</accession>
<dbReference type="GO" id="GO:0140359">
    <property type="term" value="F:ABC-type transporter activity"/>
    <property type="evidence" value="ECO:0007669"/>
    <property type="project" value="InterPro"/>
</dbReference>
<dbReference type="Gene3D" id="3.40.50.300">
    <property type="entry name" value="P-loop containing nucleotide triphosphate hydrolases"/>
    <property type="match status" value="2"/>
</dbReference>
<evidence type="ECO:0000259" key="8">
    <source>
        <dbReference type="PROSITE" id="PS50893"/>
    </source>
</evidence>
<comment type="subcellular location">
    <subcellularLocation>
        <location evidence="1">Membrane</location>
        <topology evidence="1">Multi-pass membrane protein</topology>
    </subcellularLocation>
</comment>